<keyword evidence="5" id="KW-0106">Calcium</keyword>
<evidence type="ECO:0000256" key="2">
    <source>
        <dbReference type="ARBA" id="ARBA00022737"/>
    </source>
</evidence>
<comment type="caution">
    <text evidence="9">The sequence shown here is derived from an EMBL/GenBank/DDBJ whole genome shotgun (WGS) entry which is preliminary data.</text>
</comment>
<dbReference type="SMART" id="SM00054">
    <property type="entry name" value="EFh"/>
    <property type="match status" value="2"/>
</dbReference>
<keyword evidence="3 6" id="KW-0863">Zinc-finger</keyword>
<dbReference type="Pfam" id="PF00569">
    <property type="entry name" value="ZZ"/>
    <property type="match status" value="1"/>
</dbReference>
<dbReference type="PROSITE" id="PS01357">
    <property type="entry name" value="ZF_ZZ_1"/>
    <property type="match status" value="1"/>
</dbReference>
<dbReference type="PROSITE" id="PS00018">
    <property type="entry name" value="EF_HAND_1"/>
    <property type="match status" value="2"/>
</dbReference>
<evidence type="ECO:0000256" key="1">
    <source>
        <dbReference type="ARBA" id="ARBA00022723"/>
    </source>
</evidence>
<dbReference type="InterPro" id="IPR045198">
    <property type="entry name" value="CNBL1-10"/>
</dbReference>
<dbReference type="Gene3D" id="3.30.60.90">
    <property type="match status" value="1"/>
</dbReference>
<dbReference type="GO" id="GO:0019722">
    <property type="term" value="P:calcium-mediated signaling"/>
    <property type="evidence" value="ECO:0007669"/>
    <property type="project" value="InterPro"/>
</dbReference>
<evidence type="ECO:0000259" key="7">
    <source>
        <dbReference type="PROSITE" id="PS50135"/>
    </source>
</evidence>
<feature type="domain" description="EF-hand" evidence="8">
    <location>
        <begin position="163"/>
        <end position="198"/>
    </location>
</feature>
<dbReference type="EMBL" id="MCFH01000007">
    <property type="protein sequence ID" value="ORX56648.1"/>
    <property type="molecule type" value="Genomic_DNA"/>
</dbReference>
<evidence type="ECO:0000256" key="4">
    <source>
        <dbReference type="ARBA" id="ARBA00022833"/>
    </source>
</evidence>
<dbReference type="PROSITE" id="PS50222">
    <property type="entry name" value="EF_HAND_2"/>
    <property type="match status" value="2"/>
</dbReference>
<dbReference type="AlphaFoldDB" id="A0A1Y1VJ08"/>
<dbReference type="InterPro" id="IPR000433">
    <property type="entry name" value="Znf_ZZ"/>
</dbReference>
<keyword evidence="10" id="KW-1185">Reference proteome</keyword>
<reference evidence="9 10" key="1">
    <citation type="submission" date="2016-08" db="EMBL/GenBank/DDBJ databases">
        <title>Genomes of anaerobic fungi encode conserved fungal cellulosomes for biomass hydrolysis.</title>
        <authorList>
            <consortium name="DOE Joint Genome Institute"/>
            <person name="Haitjema C.H."/>
            <person name="Gilmore S.P."/>
            <person name="Henske J.K."/>
            <person name="Solomon K.V."/>
            <person name="De Groot R."/>
            <person name="Kuo A."/>
            <person name="Mondo S.J."/>
            <person name="Salamov A.A."/>
            <person name="Labutti K."/>
            <person name="Zhao Z."/>
            <person name="Chiniquy J."/>
            <person name="Barry K."/>
            <person name="Brewer H.M."/>
            <person name="Purvine S.O."/>
            <person name="Wright A.T."/>
            <person name="Boxma B."/>
            <person name="Van Alen T."/>
            <person name="Hackstein J.H."/>
            <person name="Baker S.E."/>
            <person name="Grigoriev I.V."/>
            <person name="O'Malley M.A."/>
        </authorList>
    </citation>
    <scope>NUCLEOTIDE SEQUENCE [LARGE SCALE GENOMIC DNA]</scope>
    <source>
        <strain evidence="10">finn</strain>
    </source>
</reference>
<dbReference type="InterPro" id="IPR018247">
    <property type="entry name" value="EF_Hand_1_Ca_BS"/>
</dbReference>
<dbReference type="CDD" id="cd02340">
    <property type="entry name" value="ZZ_NBR1_like"/>
    <property type="match status" value="1"/>
</dbReference>
<dbReference type="SMART" id="SM00291">
    <property type="entry name" value="ZnF_ZZ"/>
    <property type="match status" value="1"/>
</dbReference>
<dbReference type="Gene3D" id="1.10.238.10">
    <property type="entry name" value="EF-hand"/>
    <property type="match status" value="1"/>
</dbReference>
<dbReference type="Pfam" id="PF13202">
    <property type="entry name" value="EF-hand_5"/>
    <property type="match status" value="1"/>
</dbReference>
<accession>A0A1Y1VJ08</accession>
<feature type="domain" description="EF-hand" evidence="8">
    <location>
        <begin position="199"/>
        <end position="234"/>
    </location>
</feature>
<evidence type="ECO:0000256" key="5">
    <source>
        <dbReference type="ARBA" id="ARBA00022837"/>
    </source>
</evidence>
<dbReference type="SUPFAM" id="SSF47473">
    <property type="entry name" value="EF-hand"/>
    <property type="match status" value="1"/>
</dbReference>
<dbReference type="GO" id="GO:0019900">
    <property type="term" value="F:kinase binding"/>
    <property type="evidence" value="ECO:0007669"/>
    <property type="project" value="InterPro"/>
</dbReference>
<dbReference type="Pfam" id="PF13405">
    <property type="entry name" value="EF-hand_6"/>
    <property type="match status" value="1"/>
</dbReference>
<dbReference type="OrthoDB" id="2122982at2759"/>
<evidence type="ECO:0000256" key="6">
    <source>
        <dbReference type="PROSITE-ProRule" id="PRU00228"/>
    </source>
</evidence>
<dbReference type="STRING" id="1754191.A0A1Y1VJ08"/>
<dbReference type="InterPro" id="IPR043145">
    <property type="entry name" value="Znf_ZZ_sf"/>
</dbReference>
<dbReference type="Pfam" id="PF13833">
    <property type="entry name" value="EF-hand_8"/>
    <property type="match status" value="1"/>
</dbReference>
<gene>
    <name evidence="9" type="ORF">BCR36DRAFT_395584</name>
</gene>
<keyword evidence="4" id="KW-0862">Zinc</keyword>
<dbReference type="PANTHER" id="PTHR23056">
    <property type="entry name" value="CALCINEURIN B"/>
    <property type="match status" value="1"/>
</dbReference>
<evidence type="ECO:0000313" key="9">
    <source>
        <dbReference type="EMBL" id="ORX56648.1"/>
    </source>
</evidence>
<organism evidence="9 10">
    <name type="scientific">Piromyces finnis</name>
    <dbReference type="NCBI Taxonomy" id="1754191"/>
    <lineage>
        <taxon>Eukaryota</taxon>
        <taxon>Fungi</taxon>
        <taxon>Fungi incertae sedis</taxon>
        <taxon>Chytridiomycota</taxon>
        <taxon>Chytridiomycota incertae sedis</taxon>
        <taxon>Neocallimastigomycetes</taxon>
        <taxon>Neocallimastigales</taxon>
        <taxon>Neocallimastigaceae</taxon>
        <taxon>Piromyces</taxon>
    </lineage>
</organism>
<dbReference type="GO" id="GO:0005509">
    <property type="term" value="F:calcium ion binding"/>
    <property type="evidence" value="ECO:0007669"/>
    <property type="project" value="InterPro"/>
</dbReference>
<dbReference type="PRINTS" id="PR00450">
    <property type="entry name" value="RECOVERIN"/>
</dbReference>
<dbReference type="PROSITE" id="PS50135">
    <property type="entry name" value="ZF_ZZ_2"/>
    <property type="match status" value="1"/>
</dbReference>
<dbReference type="PANTHER" id="PTHR23056:SF110">
    <property type="entry name" value="CALMODULIN"/>
    <property type="match status" value="1"/>
</dbReference>
<dbReference type="CDD" id="cd00051">
    <property type="entry name" value="EFh"/>
    <property type="match status" value="1"/>
</dbReference>
<evidence type="ECO:0000259" key="8">
    <source>
        <dbReference type="PROSITE" id="PS50222"/>
    </source>
</evidence>
<dbReference type="InterPro" id="IPR002048">
    <property type="entry name" value="EF_hand_dom"/>
</dbReference>
<name>A0A1Y1VJ08_9FUNG</name>
<dbReference type="SUPFAM" id="SSF57850">
    <property type="entry name" value="RING/U-box"/>
    <property type="match status" value="1"/>
</dbReference>
<keyword evidence="1" id="KW-0479">Metal-binding</keyword>
<dbReference type="Proteomes" id="UP000193719">
    <property type="component" value="Unassembled WGS sequence"/>
</dbReference>
<reference evidence="9 10" key="2">
    <citation type="submission" date="2016-08" db="EMBL/GenBank/DDBJ databases">
        <title>Pervasive Adenine N6-methylation of Active Genes in Fungi.</title>
        <authorList>
            <consortium name="DOE Joint Genome Institute"/>
            <person name="Mondo S.J."/>
            <person name="Dannebaum R.O."/>
            <person name="Kuo R.C."/>
            <person name="Labutti K."/>
            <person name="Haridas S."/>
            <person name="Kuo A."/>
            <person name="Salamov A."/>
            <person name="Ahrendt S.R."/>
            <person name="Lipzen A."/>
            <person name="Sullivan W."/>
            <person name="Andreopoulos W.B."/>
            <person name="Clum A."/>
            <person name="Lindquist E."/>
            <person name="Daum C."/>
            <person name="Ramamoorthy G.K."/>
            <person name="Gryganskyi A."/>
            <person name="Culley D."/>
            <person name="Magnuson J.K."/>
            <person name="James T.Y."/>
            <person name="O'Malley M.A."/>
            <person name="Stajich J.E."/>
            <person name="Spatafora J.W."/>
            <person name="Visel A."/>
            <person name="Grigoriev I.V."/>
        </authorList>
    </citation>
    <scope>NUCLEOTIDE SEQUENCE [LARGE SCALE GENOMIC DNA]</scope>
    <source>
        <strain evidence="10">finn</strain>
    </source>
</reference>
<protein>
    <submittedName>
        <fullName evidence="9">EF-hand</fullName>
    </submittedName>
</protein>
<feature type="domain" description="ZZ-type" evidence="7">
    <location>
        <begin position="29"/>
        <end position="81"/>
    </location>
</feature>
<evidence type="ECO:0000313" key="10">
    <source>
        <dbReference type="Proteomes" id="UP000193719"/>
    </source>
</evidence>
<dbReference type="InterPro" id="IPR011992">
    <property type="entry name" value="EF-hand-dom_pair"/>
</dbReference>
<proteinExistence type="predicted"/>
<sequence>MTPIIQNYVKIKKEKIPLLHLSFHLSQNQKNVTCNNCGIAPIRGIRYKCANCVDYDLCSACEAQDVHIKTHLFLKIRIPFPPLASPRSALLNTFYPGKEFQSSTTLTWDKLRNLQKKTKFDHVELEAFYDLFQSLSTAEGDGENEGGITKEVFEQCLGPLSLEKNLVTERIFSFFDQDDDGVINFGELVCGLSVLLKGTLDEKVKYAFMGYDLDGDGYITPTELYNIFKAYFYLSMELVRDIVNTLEGEDEDNILDPTINKNQVKDADLDNPTIQSITKPRRTNLLEEQRKQLILQIEQKNKKLNNGGTNVYDDSLTPITANSAYSTYALHSPLKHRASFSISNNNNINGTEEAEALEEEEIWPIMEVMSQEAIEEMVEKTFLMAGEHAIQSGRISFEEFKAFVKTDPTIISWFHALGTVF</sequence>
<evidence type="ECO:0000256" key="3">
    <source>
        <dbReference type="ARBA" id="ARBA00022771"/>
    </source>
</evidence>
<dbReference type="GO" id="GO:0008270">
    <property type="term" value="F:zinc ion binding"/>
    <property type="evidence" value="ECO:0007669"/>
    <property type="project" value="UniProtKB-KW"/>
</dbReference>
<keyword evidence="2" id="KW-0677">Repeat</keyword>